<keyword evidence="2" id="KW-1185">Reference proteome</keyword>
<dbReference type="EMBL" id="BPLR01002681">
    <property type="protein sequence ID" value="GIX76623.1"/>
    <property type="molecule type" value="Genomic_DNA"/>
</dbReference>
<accession>A0AAV4MY29</accession>
<proteinExistence type="predicted"/>
<evidence type="ECO:0000313" key="2">
    <source>
        <dbReference type="Proteomes" id="UP001054945"/>
    </source>
</evidence>
<comment type="caution">
    <text evidence="1">The sequence shown here is derived from an EMBL/GenBank/DDBJ whole genome shotgun (WGS) entry which is preliminary data.</text>
</comment>
<gene>
    <name evidence="1" type="ORF">CEXT_736161</name>
</gene>
<sequence length="142" mass="16145">MQSSRMDFIAIFLTAGGQNLNSGLRFFRDCKRALTQDLPPAALCLYVISPTSFPKENRLAFSTETSCHSYSPHYLRGCVERPKCGNETLLSPSVTGAVIDDPRRHPFPADIFHLHRGYLFTSLSQKRTCLLFYRPLFHFSLL</sequence>
<evidence type="ECO:0000313" key="1">
    <source>
        <dbReference type="EMBL" id="GIX76623.1"/>
    </source>
</evidence>
<name>A0AAV4MY29_CAEEX</name>
<protein>
    <submittedName>
        <fullName evidence="1">Uncharacterized protein</fullName>
    </submittedName>
</protein>
<organism evidence="1 2">
    <name type="scientific">Caerostris extrusa</name>
    <name type="common">Bark spider</name>
    <name type="synonym">Caerostris bankana</name>
    <dbReference type="NCBI Taxonomy" id="172846"/>
    <lineage>
        <taxon>Eukaryota</taxon>
        <taxon>Metazoa</taxon>
        <taxon>Ecdysozoa</taxon>
        <taxon>Arthropoda</taxon>
        <taxon>Chelicerata</taxon>
        <taxon>Arachnida</taxon>
        <taxon>Araneae</taxon>
        <taxon>Araneomorphae</taxon>
        <taxon>Entelegynae</taxon>
        <taxon>Araneoidea</taxon>
        <taxon>Araneidae</taxon>
        <taxon>Caerostris</taxon>
    </lineage>
</organism>
<dbReference type="AlphaFoldDB" id="A0AAV4MY29"/>
<reference evidence="1 2" key="1">
    <citation type="submission" date="2021-06" db="EMBL/GenBank/DDBJ databases">
        <title>Caerostris extrusa draft genome.</title>
        <authorList>
            <person name="Kono N."/>
            <person name="Arakawa K."/>
        </authorList>
    </citation>
    <scope>NUCLEOTIDE SEQUENCE [LARGE SCALE GENOMIC DNA]</scope>
</reference>
<dbReference type="Proteomes" id="UP001054945">
    <property type="component" value="Unassembled WGS sequence"/>
</dbReference>